<evidence type="ECO:0000256" key="18">
    <source>
        <dbReference type="PROSITE-ProRule" id="PRU00192"/>
    </source>
</evidence>
<dbReference type="SUPFAM" id="SSF55550">
    <property type="entry name" value="SH2 domain"/>
    <property type="match status" value="1"/>
</dbReference>
<dbReference type="InterPro" id="IPR036860">
    <property type="entry name" value="SH2_dom_sf"/>
</dbReference>
<dbReference type="PRINTS" id="PR00401">
    <property type="entry name" value="SH2DOMAIN"/>
</dbReference>
<comment type="cofactor">
    <cofactor evidence="1">
        <name>Mn(2+)</name>
        <dbReference type="ChEBI" id="CHEBI:29035"/>
    </cofactor>
</comment>
<dbReference type="CDD" id="cd12006">
    <property type="entry name" value="SH3_Fyn_Yrk"/>
    <property type="match status" value="1"/>
</dbReference>
<dbReference type="EC" id="2.7.10.2" evidence="20"/>
<evidence type="ECO:0000256" key="11">
    <source>
        <dbReference type="ARBA" id="ARBA00022999"/>
    </source>
</evidence>
<evidence type="ECO:0000256" key="2">
    <source>
        <dbReference type="ARBA" id="ARBA00022443"/>
    </source>
</evidence>
<evidence type="ECO:0000256" key="19">
    <source>
        <dbReference type="PROSITE-ProRule" id="PRU10141"/>
    </source>
</evidence>
<evidence type="ECO:0000259" key="23">
    <source>
        <dbReference type="PROSITE" id="PS50011"/>
    </source>
</evidence>
<evidence type="ECO:0000259" key="21">
    <source>
        <dbReference type="PROSITE" id="PS50001"/>
    </source>
</evidence>
<comment type="catalytic activity">
    <reaction evidence="16 20">
        <text>L-tyrosyl-[protein] + ATP = O-phospho-L-tyrosyl-[protein] + ADP + H(+)</text>
        <dbReference type="Rhea" id="RHEA:10596"/>
        <dbReference type="Rhea" id="RHEA-COMP:10136"/>
        <dbReference type="Rhea" id="RHEA-COMP:20101"/>
        <dbReference type="ChEBI" id="CHEBI:15378"/>
        <dbReference type="ChEBI" id="CHEBI:30616"/>
        <dbReference type="ChEBI" id="CHEBI:46858"/>
        <dbReference type="ChEBI" id="CHEBI:61978"/>
        <dbReference type="ChEBI" id="CHEBI:456216"/>
        <dbReference type="EC" id="2.7.10.2"/>
    </reaction>
</comment>
<dbReference type="GO" id="GO:0005524">
    <property type="term" value="F:ATP binding"/>
    <property type="evidence" value="ECO:0007669"/>
    <property type="project" value="UniProtKB-UniRule"/>
</dbReference>
<keyword evidence="3" id="KW-0217">Developmental protein</keyword>
<dbReference type="InterPro" id="IPR000980">
    <property type="entry name" value="SH2"/>
</dbReference>
<dbReference type="Pfam" id="PF00017">
    <property type="entry name" value="SH2"/>
    <property type="match status" value="1"/>
</dbReference>
<dbReference type="Ensembl" id="ENSXETT00000103135">
    <property type="protein sequence ID" value="ENSXETP00000081702"/>
    <property type="gene ID" value="ENSXETG00000021344"/>
</dbReference>
<dbReference type="Xenbase" id="XB-GENE-6053489">
    <property type="gene designation" value="fyn"/>
</dbReference>
<keyword evidence="10 19" id="KW-0067">ATP-binding</keyword>
<evidence type="ECO:0000313" key="24">
    <source>
        <dbReference type="Ensembl" id="ENSXETP00000081702"/>
    </source>
</evidence>
<evidence type="ECO:0000256" key="6">
    <source>
        <dbReference type="ARBA" id="ARBA00022707"/>
    </source>
</evidence>
<keyword evidence="12 20" id="KW-0829">Tyrosine-protein kinase</keyword>
<evidence type="ECO:0000256" key="9">
    <source>
        <dbReference type="ARBA" id="ARBA00022777"/>
    </source>
</evidence>
<evidence type="ECO:0000256" key="3">
    <source>
        <dbReference type="ARBA" id="ARBA00022473"/>
    </source>
</evidence>
<evidence type="ECO:0000256" key="15">
    <source>
        <dbReference type="ARBA" id="ARBA00023288"/>
    </source>
</evidence>
<dbReference type="FunFam" id="3.30.505.10:FF:000120">
    <property type="entry name" value="Tyrosine-protein kinase Fyn"/>
    <property type="match status" value="1"/>
</dbReference>
<evidence type="ECO:0000256" key="1">
    <source>
        <dbReference type="ARBA" id="ARBA00001936"/>
    </source>
</evidence>
<evidence type="ECO:0000256" key="14">
    <source>
        <dbReference type="ARBA" id="ARBA00023211"/>
    </source>
</evidence>
<feature type="domain" description="SH2" evidence="21">
    <location>
        <begin position="149"/>
        <end position="246"/>
    </location>
</feature>
<dbReference type="PRINTS" id="PR00109">
    <property type="entry name" value="TYRKINASE"/>
</dbReference>
<evidence type="ECO:0000259" key="22">
    <source>
        <dbReference type="PROSITE" id="PS50002"/>
    </source>
</evidence>
<dbReference type="InterPro" id="IPR036028">
    <property type="entry name" value="SH3-like_dom_sf"/>
</dbReference>
<keyword evidence="13" id="KW-0564">Palmitate</keyword>
<dbReference type="GeneTree" id="ENSGT00940000155462"/>
<feature type="domain" description="SH3" evidence="22">
    <location>
        <begin position="82"/>
        <end position="143"/>
    </location>
</feature>
<reference evidence="24" key="2">
    <citation type="submission" date="2020-05" db="UniProtKB">
        <authorList>
            <consortium name="Ensembl"/>
        </authorList>
    </citation>
    <scope>IDENTIFICATION</scope>
</reference>
<dbReference type="InterPro" id="IPR008266">
    <property type="entry name" value="Tyr_kinase_AS"/>
</dbReference>
<dbReference type="PROSITE" id="PS50002">
    <property type="entry name" value="SH3"/>
    <property type="match status" value="1"/>
</dbReference>
<proteinExistence type="inferred from homology"/>
<dbReference type="PRINTS" id="PR00452">
    <property type="entry name" value="SH3DOMAIN"/>
</dbReference>
<dbReference type="FunFam" id="2.30.30.40:FF:000182">
    <property type="entry name" value="Tyrosine-protein kinase Fyn"/>
    <property type="match status" value="1"/>
</dbReference>
<dbReference type="AlphaFoldDB" id="A0A6I8RIV6"/>
<dbReference type="Pfam" id="PF00018">
    <property type="entry name" value="SH3_1"/>
    <property type="match status" value="1"/>
</dbReference>
<keyword evidence="8 19" id="KW-0547">Nucleotide-binding</keyword>
<dbReference type="Gene3D" id="1.10.510.10">
    <property type="entry name" value="Transferase(Phosphotransferase) domain 1"/>
    <property type="match status" value="1"/>
</dbReference>
<dbReference type="FunFam" id="3.30.200.20:FF:000016">
    <property type="entry name" value="Tyrosine-protein kinase"/>
    <property type="match status" value="1"/>
</dbReference>
<dbReference type="InterPro" id="IPR001245">
    <property type="entry name" value="Ser-Thr/Tyr_kinase_cat_dom"/>
</dbReference>
<dbReference type="CDD" id="cd05070">
    <property type="entry name" value="PTKc_Fyn"/>
    <property type="match status" value="1"/>
</dbReference>
<dbReference type="SUPFAM" id="SSF50044">
    <property type="entry name" value="SH3-domain"/>
    <property type="match status" value="1"/>
</dbReference>
<keyword evidence="4" id="KW-0597">Phosphoprotein</keyword>
<dbReference type="PANTHER" id="PTHR24418">
    <property type="entry name" value="TYROSINE-PROTEIN KINASE"/>
    <property type="match status" value="1"/>
</dbReference>
<feature type="binding site" evidence="19">
    <location>
        <position position="351"/>
    </location>
    <ligand>
        <name>ATP</name>
        <dbReference type="ChEBI" id="CHEBI:30616"/>
    </ligand>
</feature>
<gene>
    <name evidence="24" type="primary">fyn</name>
</gene>
<dbReference type="FunCoup" id="A0A6I8RIV6">
    <property type="interactions" value="1841"/>
</dbReference>
<dbReference type="GO" id="GO:0004715">
    <property type="term" value="F:non-membrane spanning protein tyrosine kinase activity"/>
    <property type="evidence" value="ECO:0007669"/>
    <property type="project" value="UniProtKB-EC"/>
</dbReference>
<keyword evidence="2 18" id="KW-0728">SH3 domain</keyword>
<dbReference type="SMART" id="SM00326">
    <property type="entry name" value="SH3"/>
    <property type="match status" value="1"/>
</dbReference>
<dbReference type="InterPro" id="IPR020635">
    <property type="entry name" value="Tyr_kinase_cat_dom"/>
</dbReference>
<dbReference type="Pfam" id="PF07714">
    <property type="entry name" value="PK_Tyr_Ser-Thr"/>
    <property type="match status" value="1"/>
</dbReference>
<dbReference type="Gene3D" id="3.30.505.10">
    <property type="entry name" value="SH2 domain"/>
    <property type="match status" value="1"/>
</dbReference>
<keyword evidence="5 20" id="KW-0808">Transferase</keyword>
<dbReference type="Bgee" id="ENSXETG00000021344">
    <property type="expression patterns" value="Expressed in brain and 7 other cell types or tissues"/>
</dbReference>
<evidence type="ECO:0000256" key="13">
    <source>
        <dbReference type="ARBA" id="ARBA00023139"/>
    </source>
</evidence>
<reference evidence="24" key="1">
    <citation type="journal article" date="2010" name="Science">
        <title>The genome of the Western clawed frog Xenopus tropicalis.</title>
        <authorList>
            <person name="Hellsten U."/>
            <person name="Harland R.M."/>
            <person name="Gilchrist M.J."/>
            <person name="Hendrix D."/>
            <person name="Jurka J."/>
            <person name="Kapitonov V."/>
            <person name="Ovcharenko I."/>
            <person name="Putnam N.H."/>
            <person name="Shu S."/>
            <person name="Taher L."/>
            <person name="Blitz I.L."/>
            <person name="Blumberg B."/>
            <person name="Dichmann D.S."/>
            <person name="Dubchak I."/>
            <person name="Amaya E."/>
            <person name="Detter J.C."/>
            <person name="Fletcher R."/>
            <person name="Gerhard D.S."/>
            <person name="Goodstein D."/>
            <person name="Graves T."/>
            <person name="Grigoriev I.V."/>
            <person name="Grimwood J."/>
            <person name="Kawashima T."/>
            <person name="Lindquist E."/>
            <person name="Lucas S.M."/>
            <person name="Mead P.E."/>
            <person name="Mitros T."/>
            <person name="Ogino H."/>
            <person name="Ohta Y."/>
            <person name="Poliakov A.V."/>
            <person name="Pollet N."/>
            <person name="Robert J."/>
            <person name="Salamov A."/>
            <person name="Sater A.K."/>
            <person name="Schmutz J."/>
            <person name="Terry A."/>
            <person name="Vize P.D."/>
            <person name="Warren W.C."/>
            <person name="Wells D."/>
            <person name="Wills A."/>
            <person name="Wilson R.K."/>
            <person name="Zimmerman L.B."/>
            <person name="Zorn A.M."/>
            <person name="Grainger R."/>
            <person name="Grammer T."/>
            <person name="Khokha M.K."/>
            <person name="Richardson P.M."/>
            <person name="Rokhsar D.S."/>
        </authorList>
    </citation>
    <scope>NUCLEOTIDE SEQUENCE [LARGE SCALE GENOMIC DNA]</scope>
    <source>
        <strain evidence="24">Nigerian</strain>
    </source>
</reference>
<dbReference type="PROSITE" id="PS00109">
    <property type="entry name" value="PROTEIN_KINASE_TYR"/>
    <property type="match status" value="1"/>
</dbReference>
<feature type="domain" description="Protein kinase" evidence="23">
    <location>
        <begin position="323"/>
        <end position="576"/>
    </location>
</feature>
<evidence type="ECO:0000256" key="20">
    <source>
        <dbReference type="RuleBase" id="RU362096"/>
    </source>
</evidence>
<evidence type="ECO:0000256" key="5">
    <source>
        <dbReference type="ARBA" id="ARBA00022679"/>
    </source>
</evidence>
<keyword evidence="7" id="KW-0479">Metal-binding</keyword>
<keyword evidence="15" id="KW-0449">Lipoprotein</keyword>
<evidence type="ECO:0000256" key="7">
    <source>
        <dbReference type="ARBA" id="ARBA00022723"/>
    </source>
</evidence>
<name>A0A6I8RIV6_XENTR</name>
<accession>A0A6I8RIV6</accession>
<dbReference type="InterPro" id="IPR035750">
    <property type="entry name" value="Fyn/Yrk_SH3"/>
</dbReference>
<dbReference type="InterPro" id="IPR017441">
    <property type="entry name" value="Protein_kinase_ATP_BS"/>
</dbReference>
<dbReference type="PROSITE" id="PS00107">
    <property type="entry name" value="PROTEIN_KINASE_ATP"/>
    <property type="match status" value="1"/>
</dbReference>
<keyword evidence="14" id="KW-0464">Manganese</keyword>
<keyword evidence="6" id="KW-0519">Myristate</keyword>
<dbReference type="InterPro" id="IPR000719">
    <property type="entry name" value="Prot_kinase_dom"/>
</dbReference>
<evidence type="ECO:0000256" key="10">
    <source>
        <dbReference type="ARBA" id="ARBA00022840"/>
    </source>
</evidence>
<evidence type="ECO:0000256" key="8">
    <source>
        <dbReference type="ARBA" id="ARBA00022741"/>
    </source>
</evidence>
<dbReference type="Gene3D" id="3.30.200.20">
    <property type="entry name" value="Phosphorylase Kinase, domain 1"/>
    <property type="match status" value="2"/>
</dbReference>
<dbReference type="CDD" id="cd10418">
    <property type="entry name" value="SH2_Src_Fyn_isoform_a_like"/>
    <property type="match status" value="1"/>
</dbReference>
<dbReference type="SMART" id="SM00219">
    <property type="entry name" value="TyrKc"/>
    <property type="match status" value="1"/>
</dbReference>
<dbReference type="InterPro" id="IPR050198">
    <property type="entry name" value="Non-receptor_tyrosine_kinases"/>
</dbReference>
<evidence type="ECO:0000256" key="12">
    <source>
        <dbReference type="ARBA" id="ARBA00023137"/>
    </source>
</evidence>
<evidence type="ECO:0000256" key="17">
    <source>
        <dbReference type="PROSITE-ProRule" id="PRU00191"/>
    </source>
</evidence>
<dbReference type="InterPro" id="IPR011009">
    <property type="entry name" value="Kinase-like_dom_sf"/>
</dbReference>
<protein>
    <recommendedName>
        <fullName evidence="20">Tyrosine-protein kinase</fullName>
        <ecNumber evidence="20">2.7.10.2</ecNumber>
    </recommendedName>
</protein>
<organism evidence="24">
    <name type="scientific">Xenopus tropicalis</name>
    <name type="common">Western clawed frog</name>
    <name type="synonym">Silurana tropicalis</name>
    <dbReference type="NCBI Taxonomy" id="8364"/>
    <lineage>
        <taxon>Eukaryota</taxon>
        <taxon>Metazoa</taxon>
        <taxon>Chordata</taxon>
        <taxon>Craniata</taxon>
        <taxon>Vertebrata</taxon>
        <taxon>Euteleostomi</taxon>
        <taxon>Amphibia</taxon>
        <taxon>Batrachia</taxon>
        <taxon>Anura</taxon>
        <taxon>Pipoidea</taxon>
        <taxon>Pipidae</taxon>
        <taxon>Xenopodinae</taxon>
        <taxon>Xenopus</taxon>
        <taxon>Silurana</taxon>
    </lineage>
</organism>
<dbReference type="PROSITE" id="PS50001">
    <property type="entry name" value="SH2"/>
    <property type="match status" value="1"/>
</dbReference>
<keyword evidence="11 17" id="KW-0727">SH2 domain</keyword>
<dbReference type="FunFam" id="1.10.510.10:FF:000553">
    <property type="entry name" value="Tyrosine-protein kinase"/>
    <property type="match status" value="1"/>
</dbReference>
<evidence type="ECO:0000256" key="4">
    <source>
        <dbReference type="ARBA" id="ARBA00022553"/>
    </source>
</evidence>
<sequence length="589" mass="66545">MGCVQCKDKEATKLTDERDNSLTQSLGYRYGTDPTPQHYPSFTVTTIPNYNNFHTNAGQGLTVFGGVNSSSHTGTLRTRGGTGVTLFVALYDYEARTEDDLSFQKGEKFQILNSSEGDWWEARSLTTGGTGYIPSNYVAPVDSIQAEEWYFGKLGRKDAERQLLSFGNPRGTYLIRESETTKGAYSLSIRDWDDMKGDHVKHYKIRKLDNGGYYITTRAQFETLQQLVQHYSERAAGLCCRLVVPCHKGMPRLTDLSVKTKDVWEIPRESLQLIKRLGNGQFGEVWMEKADGLCFNLTLIAPNYTPQTVGLAKDAWEVARNTISLEQKLGQGCFAEVWFGTWNGNTKVAIKTLKPGTMSPESFLEEAQIMKKLKHDKLVQLYAVVSEEPIYIVTEYMSKGSLLDFLKDGEGRALKLPNLVDMAAQVAAGMAYIERMNYIHRDLRSANILVGNGLICKIADFGLARLIEDNEYTARQGAKFPIKWTAPEAALYGRFTIKSDVWSFGILLTELVTKGRVPYPGMNNREVLEQVERGYRMPCPQDCPNSLHELMLNCWKKDPEERPTFEYLQGFLEDYFTATEPQYQPGDNL</sequence>
<dbReference type="SUPFAM" id="SSF56112">
    <property type="entry name" value="Protein kinase-like (PK-like)"/>
    <property type="match status" value="1"/>
</dbReference>
<comment type="similarity">
    <text evidence="20">Belongs to the protein kinase superfamily. Tyr protein kinase family.</text>
</comment>
<dbReference type="InterPro" id="IPR047924">
    <property type="entry name" value="Fyn/Yrk_SH2"/>
</dbReference>
<dbReference type="PROSITE" id="PS50011">
    <property type="entry name" value="PROTEIN_KINASE_DOM"/>
    <property type="match status" value="1"/>
</dbReference>
<dbReference type="InParanoid" id="A0A6I8RIV6"/>
<dbReference type="SMART" id="SM00252">
    <property type="entry name" value="SH2"/>
    <property type="match status" value="1"/>
</dbReference>
<evidence type="ECO:0000256" key="16">
    <source>
        <dbReference type="ARBA" id="ARBA00051245"/>
    </source>
</evidence>
<dbReference type="Gene3D" id="2.30.30.40">
    <property type="entry name" value="SH3 Domains"/>
    <property type="match status" value="1"/>
</dbReference>
<dbReference type="GO" id="GO:0046872">
    <property type="term" value="F:metal ion binding"/>
    <property type="evidence" value="ECO:0007669"/>
    <property type="project" value="UniProtKB-KW"/>
</dbReference>
<dbReference type="InterPro" id="IPR001452">
    <property type="entry name" value="SH3_domain"/>
</dbReference>
<keyword evidence="9 20" id="KW-0418">Kinase</keyword>